<protein>
    <submittedName>
        <fullName evidence="2">Sugar ABC transporter substrate-binding protein</fullName>
    </submittedName>
</protein>
<dbReference type="SUPFAM" id="SSF53850">
    <property type="entry name" value="Periplasmic binding protein-like II"/>
    <property type="match status" value="1"/>
</dbReference>
<name>A0A6M0QBU8_9BACI</name>
<dbReference type="AlphaFoldDB" id="A0A6M0QBU8"/>
<dbReference type="PANTHER" id="PTHR43649">
    <property type="entry name" value="ARABINOSE-BINDING PROTEIN-RELATED"/>
    <property type="match status" value="1"/>
</dbReference>
<evidence type="ECO:0000313" key="3">
    <source>
        <dbReference type="Proteomes" id="UP000481043"/>
    </source>
</evidence>
<dbReference type="CDD" id="cd13585">
    <property type="entry name" value="PBP2_TMBP_like"/>
    <property type="match status" value="1"/>
</dbReference>
<dbReference type="EMBL" id="JAAIWM010000010">
    <property type="protein sequence ID" value="NEY73861.1"/>
    <property type="molecule type" value="Genomic_DNA"/>
</dbReference>
<proteinExistence type="predicted"/>
<evidence type="ECO:0000313" key="2">
    <source>
        <dbReference type="EMBL" id="NEY73861.1"/>
    </source>
</evidence>
<dbReference type="InterPro" id="IPR006059">
    <property type="entry name" value="SBP"/>
</dbReference>
<sequence length="431" mass="47653">MKKTWKFLVLLVMLTMFTAACSNGEESGSGSDDKVTLTAWAWNVNVGALEAAMEQYKKDHPNVELKVEDIGRLDVYDKLSTGLAAGGVGLPDIVLVEDDRIGGYVNAFPKGFLNLSEEGFDENENLFPQFKNDLAKVDGTYYAMPFDAGPTGVFYRRDLFEQAGVNPDDIETWDQYLEAGKKILDTTGAQMLPIDKFKDDATFRMMLNQQGVYYYDAEGNIDLTHPSAVQAMEMQKKLDDAGLVKNINGWNGVVSATIDGSVATIPFGAWYYGTIIDQAADSKGNWGVFQLPAFEEGGNRAANLGGSSWMIPSATENKEEAYSFVEYFTTNVDAQLVAMEEYGLFPSLTSVYETDSFTAEVEFFGGQPIWKLFGDEMPDVPSINYTEDYSIGLDESIKAQADVFNGKDSKTALQEAADRLKDRTEREVNSH</sequence>
<feature type="chain" id="PRO_5038391886" evidence="1">
    <location>
        <begin position="23"/>
        <end position="431"/>
    </location>
</feature>
<dbReference type="RefSeq" id="WP_163181726.1">
    <property type="nucleotide sequence ID" value="NZ_JAAIWM010000010.1"/>
</dbReference>
<gene>
    <name evidence="2" type="ORF">G4D63_19305</name>
</gene>
<keyword evidence="1" id="KW-0732">Signal</keyword>
<accession>A0A6M0QBU8</accession>
<feature type="signal peptide" evidence="1">
    <location>
        <begin position="1"/>
        <end position="22"/>
    </location>
</feature>
<comment type="caution">
    <text evidence="2">The sequence shown here is derived from an EMBL/GenBank/DDBJ whole genome shotgun (WGS) entry which is preliminary data.</text>
</comment>
<evidence type="ECO:0000256" key="1">
    <source>
        <dbReference type="SAM" id="SignalP"/>
    </source>
</evidence>
<dbReference type="PANTHER" id="PTHR43649:SF32">
    <property type="entry name" value="SUGAR BINDING SECRETED PROTEIN"/>
    <property type="match status" value="1"/>
</dbReference>
<dbReference type="PROSITE" id="PS51257">
    <property type="entry name" value="PROKAR_LIPOPROTEIN"/>
    <property type="match status" value="1"/>
</dbReference>
<dbReference type="Pfam" id="PF13416">
    <property type="entry name" value="SBP_bac_8"/>
    <property type="match status" value="1"/>
</dbReference>
<dbReference type="Gene3D" id="3.40.190.10">
    <property type="entry name" value="Periplasmic binding protein-like II"/>
    <property type="match status" value="1"/>
</dbReference>
<reference evidence="2 3" key="1">
    <citation type="submission" date="2020-02" db="EMBL/GenBank/DDBJ databases">
        <title>Bacillus aquiflavi sp. nov., isolated from yellow water of strong flavor Chinese baijiu in Yibin region of China.</title>
        <authorList>
            <person name="Xie J."/>
        </authorList>
    </citation>
    <scope>NUCLEOTIDE SEQUENCE [LARGE SCALE GENOMIC DNA]</scope>
    <source>
        <strain evidence="2 3">SA4</strain>
    </source>
</reference>
<dbReference type="Proteomes" id="UP000481043">
    <property type="component" value="Unassembled WGS sequence"/>
</dbReference>
<dbReference type="InterPro" id="IPR050490">
    <property type="entry name" value="Bact_solute-bd_prot1"/>
</dbReference>
<keyword evidence="3" id="KW-1185">Reference proteome</keyword>
<organism evidence="2 3">
    <name type="scientific">Bacillus mesophilus</name>
    <dbReference type="NCBI Taxonomy" id="1808955"/>
    <lineage>
        <taxon>Bacteria</taxon>
        <taxon>Bacillati</taxon>
        <taxon>Bacillota</taxon>
        <taxon>Bacilli</taxon>
        <taxon>Bacillales</taxon>
        <taxon>Bacillaceae</taxon>
        <taxon>Bacillus</taxon>
    </lineage>
</organism>